<dbReference type="InterPro" id="IPR002523">
    <property type="entry name" value="MgTranspt_CorA/ZnTranspt_ZntB"/>
</dbReference>
<comment type="function">
    <text evidence="8">Mediates influx of magnesium ions.</text>
</comment>
<keyword evidence="7 8" id="KW-0472">Membrane</keyword>
<dbReference type="EMBL" id="JAHBOM010000007">
    <property type="protein sequence ID" value="MBU8823222.1"/>
    <property type="molecule type" value="Genomic_DNA"/>
</dbReference>
<evidence type="ECO:0000313" key="9">
    <source>
        <dbReference type="EMBL" id="MBU8823222.1"/>
    </source>
</evidence>
<evidence type="ECO:0000256" key="2">
    <source>
        <dbReference type="ARBA" id="ARBA00009765"/>
    </source>
</evidence>
<dbReference type="InterPro" id="IPR045863">
    <property type="entry name" value="CorA_TM1_TM2"/>
</dbReference>
<keyword evidence="3 8" id="KW-0813">Transport</keyword>
<dbReference type="Gene3D" id="1.20.58.340">
    <property type="entry name" value="Magnesium transport protein CorA, transmembrane region"/>
    <property type="match status" value="2"/>
</dbReference>
<dbReference type="PANTHER" id="PTHR46494">
    <property type="entry name" value="CORA FAMILY METAL ION TRANSPORTER (EUROFUNG)"/>
    <property type="match status" value="1"/>
</dbReference>
<proteinExistence type="inferred from homology"/>
<accession>A0ABS6HPN7</accession>
<keyword evidence="5 8" id="KW-0812">Transmembrane</keyword>
<comment type="similarity">
    <text evidence="2 8">Belongs to the CorA metal ion transporter (MIT) (TC 1.A.35) family.</text>
</comment>
<comment type="subcellular location">
    <subcellularLocation>
        <location evidence="1">Cell membrane</location>
        <topology evidence="1">Multi-pass membrane protein</topology>
    </subcellularLocation>
    <subcellularLocation>
        <location evidence="8">Membrane</location>
        <topology evidence="8">Multi-pass membrane protein</topology>
    </subcellularLocation>
</comment>
<feature type="transmembrane region" description="Helical" evidence="8">
    <location>
        <begin position="299"/>
        <end position="318"/>
    </location>
</feature>
<evidence type="ECO:0000256" key="6">
    <source>
        <dbReference type="ARBA" id="ARBA00022989"/>
    </source>
</evidence>
<comment type="caution">
    <text evidence="9">The sequence shown here is derived from an EMBL/GenBank/DDBJ whole genome shotgun (WGS) entry which is preliminary data.</text>
</comment>
<dbReference type="Pfam" id="PF01544">
    <property type="entry name" value="CorA"/>
    <property type="match status" value="1"/>
</dbReference>
<dbReference type="PANTHER" id="PTHR46494:SF1">
    <property type="entry name" value="CORA FAMILY METAL ION TRANSPORTER (EUROFUNG)"/>
    <property type="match status" value="1"/>
</dbReference>
<gene>
    <name evidence="8 9" type="primary">corA</name>
    <name evidence="9" type="ORF">KL859_10105</name>
</gene>
<evidence type="ECO:0000256" key="3">
    <source>
        <dbReference type="ARBA" id="ARBA00022448"/>
    </source>
</evidence>
<keyword evidence="8" id="KW-0406">Ion transport</keyword>
<dbReference type="InterPro" id="IPR045861">
    <property type="entry name" value="CorA_cytoplasmic_dom"/>
</dbReference>
<dbReference type="SUPFAM" id="SSF144083">
    <property type="entry name" value="Magnesium transport protein CorA, transmembrane region"/>
    <property type="match status" value="1"/>
</dbReference>
<dbReference type="Proteomes" id="UP000696413">
    <property type="component" value="Unassembled WGS sequence"/>
</dbReference>
<dbReference type="InterPro" id="IPR004488">
    <property type="entry name" value="Mg/Co-transport_prot_CorA"/>
</dbReference>
<name>A0ABS6HPN7_MYCGD</name>
<dbReference type="CDD" id="cd12830">
    <property type="entry name" value="MtCorA-like"/>
    <property type="match status" value="1"/>
</dbReference>
<evidence type="ECO:0000256" key="7">
    <source>
        <dbReference type="ARBA" id="ARBA00023136"/>
    </source>
</evidence>
<keyword evidence="8" id="KW-0460">Magnesium</keyword>
<keyword evidence="6 8" id="KW-1133">Transmembrane helix</keyword>
<keyword evidence="10" id="KW-1185">Reference proteome</keyword>
<protein>
    <recommendedName>
        <fullName evidence="8">Magnesium transport protein CorA</fullName>
    </recommendedName>
</protein>
<dbReference type="NCBIfam" id="TIGR00383">
    <property type="entry name" value="corA"/>
    <property type="match status" value="1"/>
</dbReference>
<evidence type="ECO:0000313" key="10">
    <source>
        <dbReference type="Proteomes" id="UP000696413"/>
    </source>
</evidence>
<dbReference type="Gene3D" id="3.30.460.20">
    <property type="entry name" value="CorA soluble domain-like"/>
    <property type="match status" value="1"/>
</dbReference>
<evidence type="ECO:0000256" key="5">
    <source>
        <dbReference type="ARBA" id="ARBA00022692"/>
    </source>
</evidence>
<dbReference type="RefSeq" id="WP_214394686.1">
    <property type="nucleotide sequence ID" value="NZ_JAHBOL010000041.1"/>
</dbReference>
<evidence type="ECO:0000256" key="4">
    <source>
        <dbReference type="ARBA" id="ARBA00022475"/>
    </source>
</evidence>
<organism evidence="9 10">
    <name type="scientific">Mycolicibacterium goodii</name>
    <name type="common">Mycobacterium goodii</name>
    <dbReference type="NCBI Taxonomy" id="134601"/>
    <lineage>
        <taxon>Bacteria</taxon>
        <taxon>Bacillati</taxon>
        <taxon>Actinomycetota</taxon>
        <taxon>Actinomycetes</taxon>
        <taxon>Mycobacteriales</taxon>
        <taxon>Mycobacteriaceae</taxon>
        <taxon>Mycolicibacterium</taxon>
    </lineage>
</organism>
<feature type="transmembrane region" description="Helical" evidence="8">
    <location>
        <begin position="330"/>
        <end position="350"/>
    </location>
</feature>
<dbReference type="SUPFAM" id="SSF143865">
    <property type="entry name" value="CorA soluble domain-like"/>
    <property type="match status" value="1"/>
</dbReference>
<evidence type="ECO:0000256" key="1">
    <source>
        <dbReference type="ARBA" id="ARBA00004651"/>
    </source>
</evidence>
<reference evidence="9 10" key="1">
    <citation type="submission" date="2021-05" db="EMBL/GenBank/DDBJ databases">
        <title>Draft Genome Sequences of Clinical Respiratory Isolates of Mycobacterium goodii Recovered in Ireland.</title>
        <authorList>
            <person name="Flanagan P.R."/>
            <person name="Mok S."/>
            <person name="Roycroft E."/>
            <person name="Rogers T.R."/>
            <person name="Fitzgibbon M."/>
        </authorList>
    </citation>
    <scope>NUCLEOTIDE SEQUENCE [LARGE SCALE GENOMIC DNA]</scope>
    <source>
        <strain evidence="9 10">14IE55</strain>
    </source>
</reference>
<sequence length="356" mass="39913">MPRFRAIRVEPNAAGIRVPVAQAMVDCGVYCEGSRLPGKYTHAAAVNKVRELSAAGKKAFVWIGLHEPDEFQMQSVADVFGLHELAVEDAVHAHQRPKLERYDTTLFLVLKTINYVEHESVENAREIVETGEIMVFVGPEFVVTVRHGDHSGLAGVRKRLDSSPAILKLGPFAVMHAIADHVVDSYLDVTDLIETDIDAMEEDVFSPRSRTGIESIYLLKREVVEMRRAVSPLTQALSRLLTDHNDLISVEVRRYMRDVLDHNVIASERVASYDEMLSSLVQAALGKIAVQQNVDMRKISAWVAIAAVPTALAGIYGMNFDNMPELHWTWGYPAVLCVMALVCFVLYRTFRRNNWL</sequence>
<evidence type="ECO:0000256" key="8">
    <source>
        <dbReference type="RuleBase" id="RU362010"/>
    </source>
</evidence>
<keyword evidence="4 8" id="KW-1003">Cell membrane</keyword>